<organism evidence="2 3">
    <name type="scientific">Acidicapsa dinghuensis</name>
    <dbReference type="NCBI Taxonomy" id="2218256"/>
    <lineage>
        <taxon>Bacteria</taxon>
        <taxon>Pseudomonadati</taxon>
        <taxon>Acidobacteriota</taxon>
        <taxon>Terriglobia</taxon>
        <taxon>Terriglobales</taxon>
        <taxon>Acidobacteriaceae</taxon>
        <taxon>Acidicapsa</taxon>
    </lineage>
</organism>
<dbReference type="NCBIfam" id="NF047646">
    <property type="entry name" value="REP_Tyr_transpos"/>
    <property type="match status" value="1"/>
</dbReference>
<evidence type="ECO:0000313" key="2">
    <source>
        <dbReference type="EMBL" id="MFC5863514.1"/>
    </source>
</evidence>
<dbReference type="SUPFAM" id="SSF143422">
    <property type="entry name" value="Transposase IS200-like"/>
    <property type="match status" value="1"/>
</dbReference>
<dbReference type="InterPro" id="IPR036515">
    <property type="entry name" value="Transposase_17_sf"/>
</dbReference>
<proteinExistence type="predicted"/>
<dbReference type="PANTHER" id="PTHR36966:SF1">
    <property type="entry name" value="REP-ASSOCIATED TYROSINE TRANSPOSASE"/>
    <property type="match status" value="1"/>
</dbReference>
<reference evidence="3" key="1">
    <citation type="journal article" date="2019" name="Int. J. Syst. Evol. Microbiol.">
        <title>The Global Catalogue of Microorganisms (GCM) 10K type strain sequencing project: providing services to taxonomists for standard genome sequencing and annotation.</title>
        <authorList>
            <consortium name="The Broad Institute Genomics Platform"/>
            <consortium name="The Broad Institute Genome Sequencing Center for Infectious Disease"/>
            <person name="Wu L."/>
            <person name="Ma J."/>
        </authorList>
    </citation>
    <scope>NUCLEOTIDE SEQUENCE [LARGE SCALE GENOMIC DNA]</scope>
    <source>
        <strain evidence="3">JCM 4087</strain>
    </source>
</reference>
<evidence type="ECO:0000313" key="3">
    <source>
        <dbReference type="Proteomes" id="UP001596091"/>
    </source>
</evidence>
<protein>
    <submittedName>
        <fullName evidence="2">Transposase</fullName>
    </submittedName>
</protein>
<dbReference type="PANTHER" id="PTHR36966">
    <property type="entry name" value="REP-ASSOCIATED TYROSINE TRANSPOSASE"/>
    <property type="match status" value="1"/>
</dbReference>
<dbReference type="Gene3D" id="3.30.70.1290">
    <property type="entry name" value="Transposase IS200-like"/>
    <property type="match status" value="1"/>
</dbReference>
<dbReference type="Proteomes" id="UP001596091">
    <property type="component" value="Unassembled WGS sequence"/>
</dbReference>
<evidence type="ECO:0000259" key="1">
    <source>
        <dbReference type="SMART" id="SM01321"/>
    </source>
</evidence>
<dbReference type="Pfam" id="PF01797">
    <property type="entry name" value="Y1_Tnp"/>
    <property type="match status" value="1"/>
</dbReference>
<dbReference type="InterPro" id="IPR052715">
    <property type="entry name" value="RAYT_transposase"/>
</dbReference>
<gene>
    <name evidence="2" type="ORF">ACFPT7_14505</name>
</gene>
<dbReference type="InterPro" id="IPR002686">
    <property type="entry name" value="Transposase_17"/>
</dbReference>
<accession>A0ABW1EHP2</accession>
<feature type="domain" description="Transposase IS200-like" evidence="1">
    <location>
        <begin position="10"/>
        <end position="151"/>
    </location>
</feature>
<dbReference type="RefSeq" id="WP_263340347.1">
    <property type="nucleotide sequence ID" value="NZ_JAGSYH010000005.1"/>
</dbReference>
<dbReference type="SMART" id="SM01321">
    <property type="entry name" value="Y1_Tnp"/>
    <property type="match status" value="1"/>
</dbReference>
<dbReference type="EMBL" id="JBHSPH010000005">
    <property type="protein sequence ID" value="MFC5863514.1"/>
    <property type="molecule type" value="Genomic_DNA"/>
</dbReference>
<name>A0ABW1EHP2_9BACT</name>
<sequence>MPSGLKRFQKAEALHFITFSCFHRLPLLQAPSTKETFETILEETRARHEARIYAYVLMPEHVHLLINEPPRILLAQFLKSLKQMTSRQLRRQVSQTSASMHPYSTDAVVPHSSQLHRDEWAGRQFWQSRYYDSNIRGEEAHSKVVRYIHRNPVKRGLVAKPEDWAWSSFRHYATGARGVVEIESEWTARLRPPLIGIKPQ</sequence>
<comment type="caution">
    <text evidence="2">The sequence shown here is derived from an EMBL/GenBank/DDBJ whole genome shotgun (WGS) entry which is preliminary data.</text>
</comment>
<keyword evidence="3" id="KW-1185">Reference proteome</keyword>